<feature type="transmembrane region" description="Helical" evidence="2">
    <location>
        <begin position="492"/>
        <end position="512"/>
    </location>
</feature>
<sequence>MSTRTSALLSGSERQTALMHPPNGAWSPPCPVCGRPSADAGPGPCRTCGLPAVGQAALVVARIGVTLTELTRDRDALLATLRAAAPGAPVAAPPAVAPAPPPIQPSAPWAPAPPAPPPWTPPPPPPPGPPPRPRRRLSPPQVLGGLGALLLVAASITFVAVAWTRLGVVVQSAVMLLVTGLLCGASAWTARKGLRATEEALAAAGAALLAVDLGAARALGLFELEDVRLRWWWVISCAVVVAVTAVLGRLTRSTATWPLVALLAAQPLPFLVLPTDLLTGPAGVAAALLVAAGDAVAARSLRRYLAPVAWVLAGLATSAAVFGGLTVAVEGPVGDSWATTALLTLAGAAAVALTRFPRPGGLLPAPVTTTAVAAVIAGLALAGSLELTATVGAVVAAGLGLVLLTLAVFAVRLPVPCAALTSAGAALAFMGAAFLSDDRDARPLALVILAATVPAALAAVRLPALRRPATGAALLAPGLSILLARADGVLPVTVAGLLLALLAATAFALAALRAGRGEEWVCAAGGTLAGVAAGVTSADVGAWGQVGIQLGIAGAAAGCYAVVAGRRWVGVLAVADLVLASWIAVAGARVETPEAYTLPAALGLLVIAIPQLRARARSWAAEGAATAVALVPSAVVVVADPTALRLVLVVATAAGLTVAGTFLHRQAPFVVGSVVLAFVVVGRLAPYTPLLPRWLTLGAAGLLLLVVSATYERRLQQAREAVAWVAQMH</sequence>
<comment type="caution">
    <text evidence="3">The sequence shown here is derived from an EMBL/GenBank/DDBJ whole genome shotgun (WGS) entry which is preliminary data.</text>
</comment>
<feature type="transmembrane region" description="Helical" evidence="2">
    <location>
        <begin position="231"/>
        <end position="248"/>
    </location>
</feature>
<keyword evidence="2" id="KW-1133">Transmembrane helix</keyword>
<feature type="transmembrane region" description="Helical" evidence="2">
    <location>
        <begin position="200"/>
        <end position="219"/>
    </location>
</feature>
<dbReference type="NCBIfam" id="NF047321">
    <property type="entry name" value="SCO7613_CTERM"/>
    <property type="match status" value="1"/>
</dbReference>
<evidence type="ECO:0000256" key="2">
    <source>
        <dbReference type="SAM" id="Phobius"/>
    </source>
</evidence>
<feature type="transmembrane region" description="Helical" evidence="2">
    <location>
        <begin position="570"/>
        <end position="590"/>
    </location>
</feature>
<gene>
    <name evidence="3" type="ORF">GCM10010531_11460</name>
</gene>
<feature type="region of interest" description="Disordered" evidence="1">
    <location>
        <begin position="1"/>
        <end position="23"/>
    </location>
</feature>
<protein>
    <recommendedName>
        <fullName evidence="5">DUF2157 domain-containing protein</fullName>
    </recommendedName>
</protein>
<feature type="transmembrane region" description="Helical" evidence="2">
    <location>
        <begin position="596"/>
        <end position="612"/>
    </location>
</feature>
<keyword evidence="2" id="KW-0472">Membrane</keyword>
<dbReference type="InterPro" id="IPR058062">
    <property type="entry name" value="SCO7613_C"/>
</dbReference>
<dbReference type="EMBL" id="BAAAVV010000002">
    <property type="protein sequence ID" value="GAA3161503.1"/>
    <property type="molecule type" value="Genomic_DNA"/>
</dbReference>
<feature type="compositionally biased region" description="Pro residues" evidence="1">
    <location>
        <begin position="91"/>
        <end position="131"/>
    </location>
</feature>
<feature type="transmembrane region" description="Helical" evidence="2">
    <location>
        <begin position="337"/>
        <end position="354"/>
    </location>
</feature>
<evidence type="ECO:0000313" key="3">
    <source>
        <dbReference type="EMBL" id="GAA3161503.1"/>
    </source>
</evidence>
<keyword evidence="2" id="KW-0812">Transmembrane</keyword>
<feature type="transmembrane region" description="Helical" evidence="2">
    <location>
        <begin position="278"/>
        <end position="297"/>
    </location>
</feature>
<dbReference type="Proteomes" id="UP001499924">
    <property type="component" value="Unassembled WGS sequence"/>
</dbReference>
<feature type="transmembrane region" description="Helical" evidence="2">
    <location>
        <begin position="441"/>
        <end position="462"/>
    </location>
</feature>
<feature type="transmembrane region" description="Helical" evidence="2">
    <location>
        <begin position="417"/>
        <end position="435"/>
    </location>
</feature>
<name>A0ABP6NYD8_9ACTN</name>
<keyword evidence="4" id="KW-1185">Reference proteome</keyword>
<feature type="transmembrane region" description="Helical" evidence="2">
    <location>
        <begin position="542"/>
        <end position="563"/>
    </location>
</feature>
<feature type="transmembrane region" description="Helical" evidence="2">
    <location>
        <begin position="694"/>
        <end position="711"/>
    </location>
</feature>
<feature type="transmembrane region" description="Helical" evidence="2">
    <location>
        <begin position="169"/>
        <end position="188"/>
    </location>
</feature>
<organism evidence="3 4">
    <name type="scientific">Blastococcus jejuensis</name>
    <dbReference type="NCBI Taxonomy" id="351224"/>
    <lineage>
        <taxon>Bacteria</taxon>
        <taxon>Bacillati</taxon>
        <taxon>Actinomycetota</taxon>
        <taxon>Actinomycetes</taxon>
        <taxon>Geodermatophilales</taxon>
        <taxon>Geodermatophilaceae</taxon>
        <taxon>Blastococcus</taxon>
    </lineage>
</organism>
<feature type="transmembrane region" description="Helical" evidence="2">
    <location>
        <begin position="643"/>
        <end position="662"/>
    </location>
</feature>
<feature type="transmembrane region" description="Helical" evidence="2">
    <location>
        <begin position="387"/>
        <end position="410"/>
    </location>
</feature>
<feature type="transmembrane region" description="Helical" evidence="2">
    <location>
        <begin position="669"/>
        <end position="688"/>
    </location>
</feature>
<feature type="transmembrane region" description="Helical" evidence="2">
    <location>
        <begin position="619"/>
        <end position="637"/>
    </location>
</feature>
<feature type="transmembrane region" description="Helical" evidence="2">
    <location>
        <begin position="361"/>
        <end position="381"/>
    </location>
</feature>
<evidence type="ECO:0000313" key="4">
    <source>
        <dbReference type="Proteomes" id="UP001499924"/>
    </source>
</evidence>
<reference evidence="4" key="1">
    <citation type="journal article" date="2019" name="Int. J. Syst. Evol. Microbiol.">
        <title>The Global Catalogue of Microorganisms (GCM) 10K type strain sequencing project: providing services to taxonomists for standard genome sequencing and annotation.</title>
        <authorList>
            <consortium name="The Broad Institute Genomics Platform"/>
            <consortium name="The Broad Institute Genome Sequencing Center for Infectious Disease"/>
            <person name="Wu L."/>
            <person name="Ma J."/>
        </authorList>
    </citation>
    <scope>NUCLEOTIDE SEQUENCE [LARGE SCALE GENOMIC DNA]</scope>
    <source>
        <strain evidence="4">JCM 15614</strain>
    </source>
</reference>
<feature type="region of interest" description="Disordered" evidence="1">
    <location>
        <begin position="89"/>
        <end position="138"/>
    </location>
</feature>
<evidence type="ECO:0008006" key="5">
    <source>
        <dbReference type="Google" id="ProtNLM"/>
    </source>
</evidence>
<proteinExistence type="predicted"/>
<evidence type="ECO:0000256" key="1">
    <source>
        <dbReference type="SAM" id="MobiDB-lite"/>
    </source>
</evidence>
<feature type="transmembrane region" description="Helical" evidence="2">
    <location>
        <begin position="142"/>
        <end position="163"/>
    </location>
</feature>
<feature type="compositionally biased region" description="Polar residues" evidence="1">
    <location>
        <begin position="1"/>
        <end position="15"/>
    </location>
</feature>
<accession>A0ABP6NYD8</accession>
<feature type="transmembrane region" description="Helical" evidence="2">
    <location>
        <begin position="304"/>
        <end position="325"/>
    </location>
</feature>